<feature type="compositionally biased region" description="Basic residues" evidence="1">
    <location>
        <begin position="723"/>
        <end position="734"/>
    </location>
</feature>
<feature type="region of interest" description="Disordered" evidence="1">
    <location>
        <begin position="711"/>
        <end position="741"/>
    </location>
</feature>
<name>A0AAU9UGK4_EUPED</name>
<dbReference type="Proteomes" id="UP001153954">
    <property type="component" value="Unassembled WGS sequence"/>
</dbReference>
<feature type="domain" description="DUF7869" evidence="2">
    <location>
        <begin position="339"/>
        <end position="483"/>
    </location>
</feature>
<dbReference type="AlphaFoldDB" id="A0AAU9UGK4"/>
<evidence type="ECO:0000256" key="1">
    <source>
        <dbReference type="SAM" id="MobiDB-lite"/>
    </source>
</evidence>
<proteinExistence type="predicted"/>
<gene>
    <name evidence="3" type="ORF">EEDITHA_LOCUS13830</name>
</gene>
<evidence type="ECO:0000313" key="3">
    <source>
        <dbReference type="EMBL" id="CAH2098746.1"/>
    </source>
</evidence>
<accession>A0AAU9UGK4</accession>
<dbReference type="Pfam" id="PF25273">
    <property type="entry name" value="DUF7869"/>
    <property type="match status" value="1"/>
</dbReference>
<dbReference type="PANTHER" id="PTHR10773">
    <property type="entry name" value="DNA-DIRECTED RNA POLYMERASES I, II, AND III SUBUNIT RPABC2"/>
    <property type="match status" value="1"/>
</dbReference>
<comment type="caution">
    <text evidence="3">The sequence shown here is derived from an EMBL/GenBank/DDBJ whole genome shotgun (WGS) entry which is preliminary data.</text>
</comment>
<evidence type="ECO:0000313" key="4">
    <source>
        <dbReference type="Proteomes" id="UP001153954"/>
    </source>
</evidence>
<evidence type="ECO:0000259" key="2">
    <source>
        <dbReference type="Pfam" id="PF25273"/>
    </source>
</evidence>
<keyword evidence="4" id="KW-1185">Reference proteome</keyword>
<organism evidence="3 4">
    <name type="scientific">Euphydryas editha</name>
    <name type="common">Edith's checkerspot</name>
    <dbReference type="NCBI Taxonomy" id="104508"/>
    <lineage>
        <taxon>Eukaryota</taxon>
        <taxon>Metazoa</taxon>
        <taxon>Ecdysozoa</taxon>
        <taxon>Arthropoda</taxon>
        <taxon>Hexapoda</taxon>
        <taxon>Insecta</taxon>
        <taxon>Pterygota</taxon>
        <taxon>Neoptera</taxon>
        <taxon>Endopterygota</taxon>
        <taxon>Lepidoptera</taxon>
        <taxon>Glossata</taxon>
        <taxon>Ditrysia</taxon>
        <taxon>Papilionoidea</taxon>
        <taxon>Nymphalidae</taxon>
        <taxon>Nymphalinae</taxon>
        <taxon>Euphydryas</taxon>
    </lineage>
</organism>
<protein>
    <recommendedName>
        <fullName evidence="2">DUF7869 domain-containing protein</fullName>
    </recommendedName>
</protein>
<dbReference type="EMBL" id="CAKOGL010000020">
    <property type="protein sequence ID" value="CAH2098746.1"/>
    <property type="molecule type" value="Genomic_DNA"/>
</dbReference>
<feature type="compositionally biased region" description="Low complexity" evidence="1">
    <location>
        <begin position="711"/>
        <end position="722"/>
    </location>
</feature>
<dbReference type="PANTHER" id="PTHR10773:SF19">
    <property type="match status" value="1"/>
</dbReference>
<sequence length="779" mass="90645">MENIVLSIKKIPPEKAKKKMVLKKMCKRKEKSKKLYGAPGLPIRSCCGHMTKSLQCEKLISSDYFHFHKSFYDIPNKILQDNFILQHCKVTKTQRRRPKTAERNPKNITVKYFIPIHSNGKHIPVCRKTFLGALRLKKGRVQGVTKRYLERKTVAKENRGGDRKKFLYAAKREAVEKFIQKFVPLEIHYTRGKDRQRLYLHPDLNINKMCTMYNDQAQVGHGVSKGLFRLVFNTSFNIGFGSPRQNMCSTCLQLQERIKIEKSDATKIKLMTQLRIHKLRAKAFTNYLKEERDDLFTISFDCQKNLPLPKIPDQAVYYSRQLYFYNFTIVVGSSKQKLGKDNVHAYVWTEDCQSAKGSNEICSCVFHCLNSMNYTNKSVVRLVADGCGGQNKNSMLIAMAMKWLITAPSNIERVEIIFPVTGHSYLPPDRVFALTEKKIKRKEVIIKPEEYVEVVSEHATVHKLTVEVPVLDWKETCKENLKPTQSWHFQISKIKRVCLERNNNKIKVRGEISYNNDLSVAKSILKRGKLFQHIDPVPISPGVSVKPAKLADVQKLLDKHYGSNWKNEYEELEFYKKILELQDNVLQDLDEEDNINDSEESVTFGQFPEHIDLQKVSEIMFGNEKYNVLKPTIHIVRDHFKDFIQKRNNINFPTDRVFLDKNGFRHYWKDLEILKPKNFRKADLSEKEIGQNIDKNETLTIKSTKDDLHITAKTNNNTNNTPVKKKDKPRRKKRLGPDVYVPTKPNLRDNSVVIKTTFFCPFFGVIRMSTKVENFDQQI</sequence>
<reference evidence="3" key="1">
    <citation type="submission" date="2022-03" db="EMBL/GenBank/DDBJ databases">
        <authorList>
            <person name="Tunstrom K."/>
        </authorList>
    </citation>
    <scope>NUCLEOTIDE SEQUENCE</scope>
</reference>
<dbReference type="InterPro" id="IPR057191">
    <property type="entry name" value="DUF7869"/>
</dbReference>